<dbReference type="Pfam" id="PF04850">
    <property type="entry name" value="Baculo_E66"/>
    <property type="match status" value="1"/>
</dbReference>
<protein>
    <submittedName>
        <fullName evidence="4">Odv-e66</fullName>
    </submittedName>
</protein>
<reference evidence="5" key="3">
    <citation type="submission" date="2016-01" db="EMBL/GenBank/DDBJ databases">
        <authorList>
            <person name="McClelland M."/>
            <person name="Jain A."/>
            <person name="Saraogi P."/>
            <person name="Mendelson R."/>
            <person name="Westerman R."/>
            <person name="SanMiguel P."/>
            <person name="Csonka L."/>
        </authorList>
    </citation>
    <scope>NUCLEOTIDE SEQUENCE</scope>
    <source>
        <strain evidence="5">Enping</strain>
    </source>
</reference>
<dbReference type="GO" id="GO:0019031">
    <property type="term" value="C:viral envelope"/>
    <property type="evidence" value="ECO:0007669"/>
    <property type="project" value="InterPro"/>
</dbReference>
<feature type="domain" description="Baculovirus ODV-E66 C-terminal" evidence="3">
    <location>
        <begin position="373"/>
        <end position="751"/>
    </location>
</feature>
<dbReference type="RefSeq" id="YP_009229960.1">
    <property type="nucleotide sequence ID" value="NC_029304.2"/>
</dbReference>
<evidence type="ECO:0000259" key="3">
    <source>
        <dbReference type="Pfam" id="PF04850"/>
    </source>
</evidence>
<dbReference type="SUPFAM" id="SSF48230">
    <property type="entry name" value="Chondroitin AC/alginate lyase"/>
    <property type="match status" value="1"/>
</dbReference>
<feature type="transmembrane region" description="Helical" evidence="2">
    <location>
        <begin position="21"/>
        <end position="41"/>
    </location>
</feature>
<evidence type="ECO:0000256" key="2">
    <source>
        <dbReference type="SAM" id="Phobius"/>
    </source>
</evidence>
<evidence type="ECO:0000313" key="6">
    <source>
        <dbReference type="Proteomes" id="UP000202719"/>
    </source>
</evidence>
<keyword evidence="2" id="KW-0812">Transmembrane</keyword>
<organism evidence="5 6">
    <name type="scientific">Cnaphalocrocis medinalis granulovirus</name>
    <dbReference type="NCBI Taxonomy" id="1750712"/>
    <lineage>
        <taxon>Viruses</taxon>
        <taxon>Viruses incertae sedis</taxon>
        <taxon>Naldaviricetes</taxon>
        <taxon>Lefavirales</taxon>
        <taxon>Baculoviridae</taxon>
        <taxon>Betabaculovirus</taxon>
        <taxon>Betabaculovirus cnamedinalis</taxon>
    </lineage>
</organism>
<name>A0A120L144_9BBAC</name>
<dbReference type="Gene3D" id="1.50.10.100">
    <property type="entry name" value="Chondroitin AC/alginate lyase"/>
    <property type="match status" value="1"/>
</dbReference>
<evidence type="ECO:0000313" key="4">
    <source>
        <dbReference type="EMBL" id="ALN41977.1"/>
    </source>
</evidence>
<keyword evidence="2" id="KW-0472">Membrane</keyword>
<dbReference type="Gene3D" id="2.60.40.4340">
    <property type="match status" value="1"/>
</dbReference>
<dbReference type="EMBL" id="KU593505">
    <property type="protein sequence ID" value="AMF83792.1"/>
    <property type="molecule type" value="Genomic_DNA"/>
</dbReference>
<dbReference type="GeneID" id="26855068"/>
<evidence type="ECO:0000313" key="5">
    <source>
        <dbReference type="EMBL" id="AMF83792.1"/>
    </source>
</evidence>
<dbReference type="OrthoDB" id="1386at10239"/>
<dbReference type="InterPro" id="IPR006934">
    <property type="entry name" value="ODV-E66_C_baculovirus"/>
</dbReference>
<reference evidence="4" key="2">
    <citation type="journal article" date="2016" name="PLoS ONE">
        <title>Genome of Cnaphalocrocis medinalis Granulovirus, the First Crambidae-Infecting Betabaculovirus Isolated from Rice Leaffolder to Sequenced.</title>
        <authorList>
            <person name="Han G."/>
            <person name="Xu J."/>
            <person name="Liu Q."/>
            <person name="Li C."/>
            <person name="Xu H."/>
            <person name="Lu Z."/>
        </authorList>
    </citation>
    <scope>NUCLEOTIDE SEQUENCE</scope>
</reference>
<dbReference type="EMBL" id="KP658210">
    <property type="protein sequence ID" value="ALN41977.1"/>
    <property type="molecule type" value="Genomic_DNA"/>
</dbReference>
<dbReference type="InterPro" id="IPR043082">
    <property type="entry name" value="Baculo_ODV-E66_core"/>
</dbReference>
<feature type="compositionally biased region" description="Pro residues" evidence="1">
    <location>
        <begin position="64"/>
        <end position="116"/>
    </location>
</feature>
<accession>A0A120L144</accession>
<dbReference type="Proteomes" id="UP000202719">
    <property type="component" value="Segment"/>
</dbReference>
<sequence length="755" mass="84287">MEDNDNDYNPTWIEFVISERAVMFALIFVIVALVVLIVQNINSVWNCCKCQPCECDCENDTTTTPPPVNPVPPNEPPTNPSPPPVQPNPPQPDPSPPNPPITNPPITNPPITNPPIPEEEEELPPQPASAELDMFHKFFKDTLALQFNQKAEKIVNPTRSFNNTTVFDNLQPWTSTADFGTMCHTMIGYCVRYNTPTDDLHKSAALAQNLTMGLRLLGRNLPDVPPHQNAPWGPIADWYHFTITMPEVFMNVTAVLCDTEHFNTCAQLTIRYLGLYLPTATTSMGWVRTAGNAMRMGVPYVYGQMLRLVQLNVINQEPSVQDVLLIIKFPLVDEGNGLARDYIYIDHIDVRAYGYLINSFFTFNYYIYYFGENVLNKKGLDQSIMRVASPEGMVNPAVMSRNGTMFSNVIGFFVDYPLAVHVSDYSKVLTKLSEKYYGCVVGTTTRLAYYEADPTNNTHAPLWAMNRRLWNRNKPVINYTRNSVLFESGVLCLTPNGVLRVPSTTTSTQSFRPAVGETAIVNTSNCGAMLSRSRFAQLEEMEFVSCTLYYNEGMYQLFYDMGVREGALGTSNGRIVVLARDTSIVTPDPSFAQQREANGNNSDGTVYNGVVCYRVPITGMNVPSLTTRVQNNTVEIVEQVLGNVALHSKTAVASYKLNVEGDTDNLRVFLLNTNVISVTVSNVKVLFMYPLVALQENMQLSVSFVNETTTMSEHTLDDIKAFMQIVDTSTLINGQTSNGQYTITSGFQFLFNLTD</sequence>
<dbReference type="KEGG" id="vg:26855068"/>
<dbReference type="InterPro" id="IPR008929">
    <property type="entry name" value="Chondroitin_lyas"/>
</dbReference>
<proteinExistence type="predicted"/>
<dbReference type="Gene3D" id="2.70.98.100">
    <property type="entry name" value="Baculovirus E66 occlusion-derived virus envelope protein, domain 2"/>
    <property type="match status" value="1"/>
</dbReference>
<evidence type="ECO:0000256" key="1">
    <source>
        <dbReference type="SAM" id="MobiDB-lite"/>
    </source>
</evidence>
<reference evidence="5 6" key="1">
    <citation type="journal article" date="2015" name="Virol. Sin.">
        <title>Genome sequencing and analysis of a granulovirus isolated from the Asiatic rice leafroller, Cnaphalocrocis medinalis.</title>
        <authorList>
            <person name="Zhang S."/>
            <person name="Zhu Z."/>
            <person name="Sun S."/>
            <person name="Chen Q."/>
            <person name="Deng F."/>
            <person name="Yang K."/>
        </authorList>
    </citation>
    <scope>NUCLEOTIDE SEQUENCE [LARGE SCALE GENOMIC DNA]</scope>
    <source>
        <strain evidence="5 6">Enping</strain>
    </source>
</reference>
<feature type="region of interest" description="Disordered" evidence="1">
    <location>
        <begin position="59"/>
        <end position="126"/>
    </location>
</feature>
<keyword evidence="6" id="KW-1185">Reference proteome</keyword>
<keyword evidence="2" id="KW-1133">Transmembrane helix</keyword>